<accession>A0A1H0FWU6</accession>
<protein>
    <recommendedName>
        <fullName evidence="5">WD40-like Beta Propeller Repeat</fullName>
    </recommendedName>
</protein>
<dbReference type="Proteomes" id="UP000199004">
    <property type="component" value="Unassembled WGS sequence"/>
</dbReference>
<dbReference type="AlphaFoldDB" id="A0A1H0FWU6"/>
<organism evidence="3 4">
    <name type="scientific">Nocardioides szechwanensis</name>
    <dbReference type="NCBI Taxonomy" id="1005944"/>
    <lineage>
        <taxon>Bacteria</taxon>
        <taxon>Bacillati</taxon>
        <taxon>Actinomycetota</taxon>
        <taxon>Actinomycetes</taxon>
        <taxon>Propionibacteriales</taxon>
        <taxon>Nocardioidaceae</taxon>
        <taxon>Nocardioides</taxon>
    </lineage>
</organism>
<proteinExistence type="predicted"/>
<gene>
    <name evidence="3" type="ORF">SAMN05192576_3174</name>
</gene>
<evidence type="ECO:0000313" key="3">
    <source>
        <dbReference type="EMBL" id="SDN99080.1"/>
    </source>
</evidence>
<dbReference type="RefSeq" id="WP_091025773.1">
    <property type="nucleotide sequence ID" value="NZ_BKAE01000020.1"/>
</dbReference>
<dbReference type="OrthoDB" id="3786612at2"/>
<evidence type="ECO:0000256" key="2">
    <source>
        <dbReference type="SAM" id="Phobius"/>
    </source>
</evidence>
<dbReference type="STRING" id="1005944.SAMN05192576_3174"/>
<feature type="region of interest" description="Disordered" evidence="1">
    <location>
        <begin position="1"/>
        <end position="22"/>
    </location>
</feature>
<keyword evidence="2" id="KW-0812">Transmembrane</keyword>
<evidence type="ECO:0000313" key="4">
    <source>
        <dbReference type="Proteomes" id="UP000199004"/>
    </source>
</evidence>
<keyword evidence="2" id="KW-0472">Membrane</keyword>
<dbReference type="SUPFAM" id="SSF82171">
    <property type="entry name" value="DPP6 N-terminal domain-like"/>
    <property type="match status" value="1"/>
</dbReference>
<name>A0A1H0FWU6_9ACTN</name>
<feature type="region of interest" description="Disordered" evidence="1">
    <location>
        <begin position="79"/>
        <end position="103"/>
    </location>
</feature>
<reference evidence="3 4" key="1">
    <citation type="submission" date="2016-10" db="EMBL/GenBank/DDBJ databases">
        <authorList>
            <person name="de Groot N.N."/>
        </authorList>
    </citation>
    <scope>NUCLEOTIDE SEQUENCE [LARGE SCALE GENOMIC DNA]</scope>
    <source>
        <strain evidence="3 4">CGMCC 1.11147</strain>
    </source>
</reference>
<sequence>MNKSSDSQGEDPDESWESEMSREFDHRVRDLNEAPFSLDHVKGRAMTIKRNRRLAVAGGMLAAAAVIVPVAVISAQGIDGRTDRDLPPATSNPSPTEAVDPPSSALALDYLEGKTWVRPDGSVVELGVKYDNGTMLGATLLAVRSDDEGNRTIDVIDQTGDVTETIPLVSDLVVNADHTTVAYLEPDGDLMTLWDPNAGDEGRVAIETGLTSDVTPTAVVGGPSCYEAPKGDGCTVYFNHGDGETPPQAADSHGITDQFVNGPAIGVEDVTEVGVALVQKSYSDTGSCNGIYDLRQGAYLWETCNFFLLDLNRPATHTAATHPYLDGIGNGWVAILDTAGNEVVRVDPAGGYTGRQVWEDDDSLLVTVYDQGAWSVWRLNTDGTKEQALSGSQAGSDMYPAYALLAGS</sequence>
<evidence type="ECO:0008006" key="5">
    <source>
        <dbReference type="Google" id="ProtNLM"/>
    </source>
</evidence>
<dbReference type="EMBL" id="FNIC01000005">
    <property type="protein sequence ID" value="SDN99080.1"/>
    <property type="molecule type" value="Genomic_DNA"/>
</dbReference>
<feature type="transmembrane region" description="Helical" evidence="2">
    <location>
        <begin position="54"/>
        <end position="75"/>
    </location>
</feature>
<feature type="compositionally biased region" description="Acidic residues" evidence="1">
    <location>
        <begin position="8"/>
        <end position="17"/>
    </location>
</feature>
<keyword evidence="4" id="KW-1185">Reference proteome</keyword>
<evidence type="ECO:0000256" key="1">
    <source>
        <dbReference type="SAM" id="MobiDB-lite"/>
    </source>
</evidence>
<keyword evidence="2" id="KW-1133">Transmembrane helix</keyword>